<dbReference type="GO" id="GO:0046983">
    <property type="term" value="F:protein dimerization activity"/>
    <property type="evidence" value="ECO:0007669"/>
    <property type="project" value="InterPro"/>
</dbReference>
<evidence type="ECO:0000256" key="4">
    <source>
        <dbReference type="ARBA" id="ARBA00023242"/>
    </source>
</evidence>
<proteinExistence type="predicted"/>
<keyword evidence="8" id="KW-1185">Reference proteome</keyword>
<name>A0A445BTV9_ARAHY</name>
<keyword evidence="4" id="KW-0539">Nucleus</keyword>
<evidence type="ECO:0000259" key="6">
    <source>
        <dbReference type="PROSITE" id="PS50888"/>
    </source>
</evidence>
<evidence type="ECO:0000256" key="1">
    <source>
        <dbReference type="ARBA" id="ARBA00004123"/>
    </source>
</evidence>
<sequence length="413" mass="45536">MVCQAASHTKFRALKHENGIAGCSTIIVRVIACFQPLRECQVIVIDLMGEDCGTWLPHMQFGWQSPNLGSFSVPTNAWKQNGISATAVNSGINFIARNETMPAYESPSMPNLPLGCSNEPHRWFYCLPRSRQEFTPAPNFAAEEKFLADHVKGLRGKFAPYGESGSPQKQFLVIDQTGGQTTVVYSSKFGSPNECLASWHSKLHGTNYLNGEYLLGKELSHPNGPLVDDKGDENLGTGVESEMHEDTEEINALLSSDSDGYSTGNDDDDDEVTSTGHSPSIMTNLYNHEKFGGIEEVASSTGRTKKRKLLDGYHDGLQFIGTTDSLKSKNKSFAMEDDAESRCSNCYNGRSEETDSLSVNKKMRKEKLRELLNVLQSMIPGGMDKDRDPAMLLDDAIRCLKAMKVKAKELGLK</sequence>
<evidence type="ECO:0000256" key="5">
    <source>
        <dbReference type="SAM" id="MobiDB-lite"/>
    </source>
</evidence>
<comment type="subcellular location">
    <subcellularLocation>
        <location evidence="1">Nucleus</location>
    </subcellularLocation>
</comment>
<organism evidence="7 8">
    <name type="scientific">Arachis hypogaea</name>
    <name type="common">Peanut</name>
    <dbReference type="NCBI Taxonomy" id="3818"/>
    <lineage>
        <taxon>Eukaryota</taxon>
        <taxon>Viridiplantae</taxon>
        <taxon>Streptophyta</taxon>
        <taxon>Embryophyta</taxon>
        <taxon>Tracheophyta</taxon>
        <taxon>Spermatophyta</taxon>
        <taxon>Magnoliopsida</taxon>
        <taxon>eudicotyledons</taxon>
        <taxon>Gunneridae</taxon>
        <taxon>Pentapetalae</taxon>
        <taxon>rosids</taxon>
        <taxon>fabids</taxon>
        <taxon>Fabales</taxon>
        <taxon>Fabaceae</taxon>
        <taxon>Papilionoideae</taxon>
        <taxon>50 kb inversion clade</taxon>
        <taxon>dalbergioids sensu lato</taxon>
        <taxon>Dalbergieae</taxon>
        <taxon>Pterocarpus clade</taxon>
        <taxon>Arachis</taxon>
    </lineage>
</organism>
<keyword evidence="3" id="KW-0804">Transcription</keyword>
<dbReference type="PROSITE" id="PS50888">
    <property type="entry name" value="BHLH"/>
    <property type="match status" value="1"/>
</dbReference>
<gene>
    <name evidence="7" type="ORF">Ahy_A08g038503</name>
</gene>
<dbReference type="SUPFAM" id="SSF47459">
    <property type="entry name" value="HLH, helix-loop-helix DNA-binding domain"/>
    <property type="match status" value="1"/>
</dbReference>
<dbReference type="PANTHER" id="PTHR36066">
    <property type="entry name" value="TRANSCRIPTION FACTOR BHLH145"/>
    <property type="match status" value="1"/>
</dbReference>
<feature type="region of interest" description="Disordered" evidence="5">
    <location>
        <begin position="255"/>
        <end position="281"/>
    </location>
</feature>
<evidence type="ECO:0000313" key="8">
    <source>
        <dbReference type="Proteomes" id="UP000289738"/>
    </source>
</evidence>
<protein>
    <recommendedName>
        <fullName evidence="6">BHLH domain-containing protein</fullName>
    </recommendedName>
</protein>
<evidence type="ECO:0000256" key="3">
    <source>
        <dbReference type="ARBA" id="ARBA00023163"/>
    </source>
</evidence>
<dbReference type="InterPro" id="IPR011598">
    <property type="entry name" value="bHLH_dom"/>
</dbReference>
<comment type="caution">
    <text evidence="7">The sequence shown here is derived from an EMBL/GenBank/DDBJ whole genome shotgun (WGS) entry which is preliminary data.</text>
</comment>
<evidence type="ECO:0000313" key="7">
    <source>
        <dbReference type="EMBL" id="RYR42058.1"/>
    </source>
</evidence>
<feature type="domain" description="BHLH" evidence="6">
    <location>
        <begin position="352"/>
        <end position="403"/>
    </location>
</feature>
<dbReference type="STRING" id="3818.A0A445BTV9"/>
<accession>A0A445BTV9</accession>
<feature type="compositionally biased region" description="Low complexity" evidence="5">
    <location>
        <begin position="255"/>
        <end position="264"/>
    </location>
</feature>
<dbReference type="InterPro" id="IPR036638">
    <property type="entry name" value="HLH_DNA-bd_sf"/>
</dbReference>
<evidence type="ECO:0000256" key="2">
    <source>
        <dbReference type="ARBA" id="ARBA00023015"/>
    </source>
</evidence>
<dbReference type="AlphaFoldDB" id="A0A445BTV9"/>
<dbReference type="Proteomes" id="UP000289738">
    <property type="component" value="Chromosome A08"/>
</dbReference>
<dbReference type="EMBL" id="SDMP01000008">
    <property type="protein sequence ID" value="RYR42057.1"/>
    <property type="molecule type" value="Genomic_DNA"/>
</dbReference>
<reference evidence="7 8" key="1">
    <citation type="submission" date="2019-01" db="EMBL/GenBank/DDBJ databases">
        <title>Sequencing of cultivated peanut Arachis hypogaea provides insights into genome evolution and oil improvement.</title>
        <authorList>
            <person name="Chen X."/>
        </authorList>
    </citation>
    <scope>NUCLEOTIDE SEQUENCE [LARGE SCALE GENOMIC DNA]</scope>
    <source>
        <strain evidence="8">cv. Fuhuasheng</strain>
        <strain evidence="7">GDAAS-fuhuasheng2018</strain>
        <tissue evidence="7">Leaves</tissue>
    </source>
</reference>
<dbReference type="EMBL" id="SDMP01000008">
    <property type="protein sequence ID" value="RYR42058.1"/>
    <property type="molecule type" value="Genomic_DNA"/>
</dbReference>
<dbReference type="GO" id="GO:0005634">
    <property type="term" value="C:nucleus"/>
    <property type="evidence" value="ECO:0007669"/>
    <property type="project" value="UniProtKB-SubCell"/>
</dbReference>
<keyword evidence="2" id="KW-0805">Transcription regulation</keyword>
<dbReference type="InterPro" id="IPR037546">
    <property type="entry name" value="SAC51-like"/>
</dbReference>
<dbReference type="PANTHER" id="PTHR36066:SF2">
    <property type="entry name" value="TRANSCRIPTION FACTOR BHLH145"/>
    <property type="match status" value="1"/>
</dbReference>